<reference evidence="1 2" key="1">
    <citation type="submission" date="2020-02" db="EMBL/GenBank/DDBJ databases">
        <title>Genome sequence of the type strain CCBAU10050 of Rhizobium daejeonense.</title>
        <authorList>
            <person name="Gao J."/>
            <person name="Sun J."/>
        </authorList>
    </citation>
    <scope>NUCLEOTIDE SEQUENCE [LARGE SCALE GENOMIC DNA]</scope>
    <source>
        <strain evidence="1 2">CCBAU10050</strain>
    </source>
</reference>
<evidence type="ECO:0000313" key="2">
    <source>
        <dbReference type="Proteomes" id="UP000477849"/>
    </source>
</evidence>
<comment type="caution">
    <text evidence="1">The sequence shown here is derived from an EMBL/GenBank/DDBJ whole genome shotgun (WGS) entry which is preliminary data.</text>
</comment>
<keyword evidence="2" id="KW-1185">Reference proteome</keyword>
<dbReference type="EMBL" id="JAAKZH010000003">
    <property type="protein sequence ID" value="NGO63929.1"/>
    <property type="molecule type" value="Genomic_DNA"/>
</dbReference>
<dbReference type="Proteomes" id="UP000477849">
    <property type="component" value="Unassembled WGS sequence"/>
</dbReference>
<name>A0A6M1RXW7_9HYPH</name>
<dbReference type="AlphaFoldDB" id="A0A6M1RXW7"/>
<evidence type="ECO:0000313" key="1">
    <source>
        <dbReference type="EMBL" id="NGO63929.1"/>
    </source>
</evidence>
<proteinExistence type="predicted"/>
<dbReference type="RefSeq" id="WP_163898942.1">
    <property type="nucleotide sequence ID" value="NZ_CP048427.1"/>
</dbReference>
<gene>
    <name evidence="1" type="ORF">G6N76_09595</name>
</gene>
<accession>A0A6M1RXW7</accession>
<protein>
    <submittedName>
        <fullName evidence="1">Uncharacterized protein</fullName>
    </submittedName>
</protein>
<sequence>MSNVIAGVKPVVADKEDRKKIYLPIIEALEESDWDTQDECMGEDEAYDEAITELHPNWFG</sequence>
<organism evidence="1 2">
    <name type="scientific">Rhizobium daejeonense</name>
    <dbReference type="NCBI Taxonomy" id="240521"/>
    <lineage>
        <taxon>Bacteria</taxon>
        <taxon>Pseudomonadati</taxon>
        <taxon>Pseudomonadota</taxon>
        <taxon>Alphaproteobacteria</taxon>
        <taxon>Hyphomicrobiales</taxon>
        <taxon>Rhizobiaceae</taxon>
        <taxon>Rhizobium/Agrobacterium group</taxon>
        <taxon>Rhizobium</taxon>
    </lineage>
</organism>